<reference evidence="1 2" key="1">
    <citation type="journal article" date="2024" name="BMC Genomics">
        <title>De novo assembly and annotation of Popillia japonica's genome with initial clues to its potential as an invasive pest.</title>
        <authorList>
            <person name="Cucini C."/>
            <person name="Boschi S."/>
            <person name="Funari R."/>
            <person name="Cardaioli E."/>
            <person name="Iannotti N."/>
            <person name="Marturano G."/>
            <person name="Paoli F."/>
            <person name="Bruttini M."/>
            <person name="Carapelli A."/>
            <person name="Frati F."/>
            <person name="Nardi F."/>
        </authorList>
    </citation>
    <scope>NUCLEOTIDE SEQUENCE [LARGE SCALE GENOMIC DNA]</scope>
    <source>
        <strain evidence="1">DMR45628</strain>
    </source>
</reference>
<keyword evidence="2" id="KW-1185">Reference proteome</keyword>
<sequence length="107" mass="12515">MIREEAEKRGINITGCRRTKEGVKMFTKESDDFRELRDLLKSKQVQMHTFSLKEEKALKVVLRGIPKEILPEEVEEDLRDIGFPPEEVEEDLRDIGFPVLGTKRMKI</sequence>
<name>A0AAW1L6V9_POPJA</name>
<evidence type="ECO:0000313" key="2">
    <source>
        <dbReference type="Proteomes" id="UP001458880"/>
    </source>
</evidence>
<dbReference type="EMBL" id="JASPKY010000159">
    <property type="protein sequence ID" value="KAK9729592.1"/>
    <property type="molecule type" value="Genomic_DNA"/>
</dbReference>
<protein>
    <submittedName>
        <fullName evidence="1">Uncharacterized protein</fullName>
    </submittedName>
</protein>
<gene>
    <name evidence="1" type="ORF">QE152_g15870</name>
</gene>
<accession>A0AAW1L6V9</accession>
<dbReference type="Proteomes" id="UP001458880">
    <property type="component" value="Unassembled WGS sequence"/>
</dbReference>
<evidence type="ECO:0000313" key="1">
    <source>
        <dbReference type="EMBL" id="KAK9729592.1"/>
    </source>
</evidence>
<proteinExistence type="predicted"/>
<dbReference type="AlphaFoldDB" id="A0AAW1L6V9"/>
<organism evidence="1 2">
    <name type="scientific">Popillia japonica</name>
    <name type="common">Japanese beetle</name>
    <dbReference type="NCBI Taxonomy" id="7064"/>
    <lineage>
        <taxon>Eukaryota</taxon>
        <taxon>Metazoa</taxon>
        <taxon>Ecdysozoa</taxon>
        <taxon>Arthropoda</taxon>
        <taxon>Hexapoda</taxon>
        <taxon>Insecta</taxon>
        <taxon>Pterygota</taxon>
        <taxon>Neoptera</taxon>
        <taxon>Endopterygota</taxon>
        <taxon>Coleoptera</taxon>
        <taxon>Polyphaga</taxon>
        <taxon>Scarabaeiformia</taxon>
        <taxon>Scarabaeidae</taxon>
        <taxon>Rutelinae</taxon>
        <taxon>Popillia</taxon>
    </lineage>
</organism>
<comment type="caution">
    <text evidence="1">The sequence shown here is derived from an EMBL/GenBank/DDBJ whole genome shotgun (WGS) entry which is preliminary data.</text>
</comment>